<organism evidence="4 5">
    <name type="scientific">Tritrichomonas musculus</name>
    <dbReference type="NCBI Taxonomy" id="1915356"/>
    <lineage>
        <taxon>Eukaryota</taxon>
        <taxon>Metamonada</taxon>
        <taxon>Parabasalia</taxon>
        <taxon>Tritrichomonadida</taxon>
        <taxon>Tritrichomonadidae</taxon>
        <taxon>Tritrichomonas</taxon>
    </lineage>
</organism>
<comment type="caution">
    <text evidence="4">The sequence shown here is derived from an EMBL/GenBank/DDBJ whole genome shotgun (WGS) entry which is preliminary data.</text>
</comment>
<dbReference type="Pfam" id="PF14648">
    <property type="entry name" value="FAM91_C"/>
    <property type="match status" value="1"/>
</dbReference>
<dbReference type="InterPro" id="IPR028097">
    <property type="entry name" value="FAM91_C_dom"/>
</dbReference>
<dbReference type="PANTHER" id="PTHR28441:SF2">
    <property type="entry name" value="PROTEIN FAM91A1"/>
    <property type="match status" value="1"/>
</dbReference>
<dbReference type="Proteomes" id="UP001470230">
    <property type="component" value="Unassembled WGS sequence"/>
</dbReference>
<dbReference type="EMBL" id="JAPFFF010000001">
    <property type="protein sequence ID" value="KAK8900089.1"/>
    <property type="molecule type" value="Genomic_DNA"/>
</dbReference>
<evidence type="ECO:0000259" key="2">
    <source>
        <dbReference type="Pfam" id="PF14647"/>
    </source>
</evidence>
<accession>A0ABR2L9R9</accession>
<keyword evidence="5" id="KW-1185">Reference proteome</keyword>
<evidence type="ECO:0000313" key="4">
    <source>
        <dbReference type="EMBL" id="KAK8900089.1"/>
    </source>
</evidence>
<dbReference type="Pfam" id="PF14647">
    <property type="entry name" value="FAM91_N"/>
    <property type="match status" value="1"/>
</dbReference>
<evidence type="ECO:0000313" key="5">
    <source>
        <dbReference type="Proteomes" id="UP001470230"/>
    </source>
</evidence>
<dbReference type="InterPro" id="IPR028091">
    <property type="entry name" value="FAM91_N_dom"/>
</dbReference>
<dbReference type="InterPro" id="IPR039199">
    <property type="entry name" value="FAM91"/>
</dbReference>
<sequence>MIQEEDTSKFLDKATSWEQLSPSAQAYFGTPAQYQQRILNYYFDHQKPHEAAITFCQPNMYYQKLIEYGIDNFLVFPYHLISELQKYNPTVPFNYYIEMLLKVMASDRSYALIPNFSAADALRVTGVGRNQFIDAMNKSRAGGWSSLLKSKEKVLRSLLPLLPMKVPLQPWWILYTVPANENKLGKLPSSQRLAYERILALKDKGAEMSQFAEVDIRALIDEGLIYISVPLTPEATVKILPLDNFVMNRVGGDYLEGLCYKSFISIDDRTTVDQLSKMLAVDVSEIAKVLSLFIRLGLAEKVSSDDQLDGQTTENAAKRLAAVYDCNLPASLMLGNLGQTVKSFAVTLFEVGKMPDKSVTEFIEALKSVDSPQDESMAAYNETCKVIAAIGTFLRKQKLAAGGLDMVRLENLLDLDNESRNKMFERNYAAAVALAPLTLTCSSLSIPDLVHFGPPSPLFHSPWVLLYLHYIAKCGPPVFIWPQGEVVTSLPDPFFDYESVRIFKWGSEPIIVPTTTLLISLNDSLPSSPVLAQCYEKDGEKMFDVGFPFDAEKSDTNPTFDGDEPFYQDISNYFALESMFGCMKYVQTADGKKLPVEILYGIPTMTINLCNQVINQIDKRNMLGEENIAKMKEDTKRLAEDLDKFVKQWSCNIGHPVRSLYAIDGNLQWI</sequence>
<dbReference type="PANTHER" id="PTHR28441">
    <property type="entry name" value="PROTEIN FAM91A1"/>
    <property type="match status" value="1"/>
</dbReference>
<proteinExistence type="inferred from homology"/>
<reference evidence="4 5" key="1">
    <citation type="submission" date="2024-04" db="EMBL/GenBank/DDBJ databases">
        <title>Tritrichomonas musculus Genome.</title>
        <authorList>
            <person name="Alves-Ferreira E."/>
            <person name="Grigg M."/>
            <person name="Lorenzi H."/>
            <person name="Galac M."/>
        </authorList>
    </citation>
    <scope>NUCLEOTIDE SEQUENCE [LARGE SCALE GENOMIC DNA]</scope>
    <source>
        <strain evidence="4 5">EAF2021</strain>
    </source>
</reference>
<feature type="domain" description="FAM91 C-terminal" evidence="3">
    <location>
        <begin position="317"/>
        <end position="589"/>
    </location>
</feature>
<feature type="domain" description="FAM91 N-terminal" evidence="2">
    <location>
        <begin position="12"/>
        <end position="306"/>
    </location>
</feature>
<evidence type="ECO:0000259" key="3">
    <source>
        <dbReference type="Pfam" id="PF14648"/>
    </source>
</evidence>
<name>A0ABR2L9R9_9EUKA</name>
<protein>
    <submittedName>
        <fullName evidence="4">Uncharacterized protein</fullName>
    </submittedName>
</protein>
<gene>
    <name evidence="4" type="ORF">M9Y10_002411</name>
</gene>
<evidence type="ECO:0000256" key="1">
    <source>
        <dbReference type="ARBA" id="ARBA00010319"/>
    </source>
</evidence>
<comment type="similarity">
    <text evidence="1">Belongs to the FAM91 family.</text>
</comment>